<dbReference type="Pfam" id="PF01554">
    <property type="entry name" value="MatE"/>
    <property type="match status" value="2"/>
</dbReference>
<dbReference type="GO" id="GO:0042910">
    <property type="term" value="F:xenobiotic transmembrane transporter activity"/>
    <property type="evidence" value="ECO:0007669"/>
    <property type="project" value="InterPro"/>
</dbReference>
<evidence type="ECO:0000256" key="6">
    <source>
        <dbReference type="ARBA" id="ARBA00022449"/>
    </source>
</evidence>
<dbReference type="GO" id="GO:0006811">
    <property type="term" value="P:monoatomic ion transport"/>
    <property type="evidence" value="ECO:0007669"/>
    <property type="project" value="UniProtKB-KW"/>
</dbReference>
<evidence type="ECO:0000256" key="11">
    <source>
        <dbReference type="ARBA" id="ARBA00023136"/>
    </source>
</evidence>
<evidence type="ECO:0000256" key="13">
    <source>
        <dbReference type="SAM" id="Phobius"/>
    </source>
</evidence>
<comment type="similarity">
    <text evidence="3">Belongs to the multi antimicrobial extrusion (MATE) (TC 2.A.66.1) family.</text>
</comment>
<feature type="transmembrane region" description="Helical" evidence="13">
    <location>
        <begin position="45"/>
        <end position="69"/>
    </location>
</feature>
<dbReference type="RefSeq" id="WP_006781064.1">
    <property type="nucleotide sequence ID" value="NZ_CP040506.1"/>
</dbReference>
<accession>G5IHW5</accession>
<evidence type="ECO:0000256" key="9">
    <source>
        <dbReference type="ARBA" id="ARBA00022989"/>
    </source>
</evidence>
<comment type="function">
    <text evidence="1">Multidrug efflux pump.</text>
</comment>
<reference evidence="14 15" key="1">
    <citation type="submission" date="2011-08" db="EMBL/GenBank/DDBJ databases">
        <title>The Genome Sequence of Clostridium hathewayi WAL-18680.</title>
        <authorList>
            <consortium name="The Broad Institute Genome Sequencing Platform"/>
            <person name="Earl A."/>
            <person name="Ward D."/>
            <person name="Feldgarden M."/>
            <person name="Gevers D."/>
            <person name="Finegold S.M."/>
            <person name="Summanen P.H."/>
            <person name="Molitoris D.R."/>
            <person name="Song M."/>
            <person name="Daigneault M."/>
            <person name="Allen-Vercoe E."/>
            <person name="Young S.K."/>
            <person name="Zeng Q."/>
            <person name="Gargeya S."/>
            <person name="Fitzgerald M."/>
            <person name="Haas B."/>
            <person name="Abouelleil A."/>
            <person name="Alvarado L."/>
            <person name="Arachchi H.M."/>
            <person name="Berlin A."/>
            <person name="Brown A."/>
            <person name="Chapman S.B."/>
            <person name="Chen Z."/>
            <person name="Dunbar C."/>
            <person name="Freedman E."/>
            <person name="Gearin G."/>
            <person name="Gellesch M."/>
            <person name="Goldberg J."/>
            <person name="Griggs A."/>
            <person name="Gujja S."/>
            <person name="Heiman D."/>
            <person name="Howarth C."/>
            <person name="Larson L."/>
            <person name="Lui A."/>
            <person name="MacDonald P.J.P."/>
            <person name="Montmayeur A."/>
            <person name="Murphy C."/>
            <person name="Neiman D."/>
            <person name="Pearson M."/>
            <person name="Priest M."/>
            <person name="Roberts A."/>
            <person name="Saif S."/>
            <person name="Shea T."/>
            <person name="Shenoy N."/>
            <person name="Sisk P."/>
            <person name="Stolte C."/>
            <person name="Sykes S."/>
            <person name="Wortman J."/>
            <person name="Nusbaum C."/>
            <person name="Birren B."/>
        </authorList>
    </citation>
    <scope>NUCLEOTIDE SEQUENCE [LARGE SCALE GENOMIC DNA]</scope>
    <source>
        <strain evidence="14 15">WAL-18680</strain>
    </source>
</reference>
<protein>
    <recommendedName>
        <fullName evidence="4">Probable multidrug resistance protein NorM</fullName>
    </recommendedName>
    <alternativeName>
        <fullName evidence="12">Multidrug-efflux transporter</fullName>
    </alternativeName>
</protein>
<keyword evidence="11 13" id="KW-0472">Membrane</keyword>
<dbReference type="Proteomes" id="UP000005384">
    <property type="component" value="Unassembled WGS sequence"/>
</dbReference>
<feature type="transmembrane region" description="Helical" evidence="13">
    <location>
        <begin position="171"/>
        <end position="191"/>
    </location>
</feature>
<feature type="transmembrane region" description="Helical" evidence="13">
    <location>
        <begin position="12"/>
        <end position="33"/>
    </location>
</feature>
<feature type="transmembrane region" description="Helical" evidence="13">
    <location>
        <begin position="90"/>
        <end position="115"/>
    </location>
</feature>
<dbReference type="CDD" id="cd13140">
    <property type="entry name" value="MATE_like_1"/>
    <property type="match status" value="1"/>
</dbReference>
<dbReference type="PANTHER" id="PTHR43298:SF2">
    <property type="entry name" value="FMN_FAD EXPORTER YEEO-RELATED"/>
    <property type="match status" value="1"/>
</dbReference>
<dbReference type="PATRIC" id="fig|742737.3.peg.3063"/>
<dbReference type="GO" id="GO:0015297">
    <property type="term" value="F:antiporter activity"/>
    <property type="evidence" value="ECO:0007669"/>
    <property type="project" value="UniProtKB-KW"/>
</dbReference>
<gene>
    <name evidence="14" type="ORF">HMPREF9473_03088</name>
</gene>
<comment type="caution">
    <text evidence="14">The sequence shown here is derived from an EMBL/GenBank/DDBJ whole genome shotgun (WGS) entry which is preliminary data.</text>
</comment>
<dbReference type="InterPro" id="IPR048279">
    <property type="entry name" value="MdtK-like"/>
</dbReference>
<dbReference type="GO" id="GO:0005886">
    <property type="term" value="C:plasma membrane"/>
    <property type="evidence" value="ECO:0007669"/>
    <property type="project" value="UniProtKB-SubCell"/>
</dbReference>
<evidence type="ECO:0000313" key="15">
    <source>
        <dbReference type="Proteomes" id="UP000005384"/>
    </source>
</evidence>
<evidence type="ECO:0000313" key="14">
    <source>
        <dbReference type="EMBL" id="EHI58976.1"/>
    </source>
</evidence>
<keyword evidence="10" id="KW-0406">Ion transport</keyword>
<sequence>MKKKIDLLNGSILSALTRLALPIMATSLIQMAYNLTDMAWVSRVGAQAVAAVGTAGMYTWLSQGVAMLAKMGGQIKVAHSLGEEKPREAAVYAQGAIQMGIVFGILFAVVAVAFAKPLIGFFGLSDAVVIGGAESYLRIACGGIVFSYLNAILTGIFTAQGDSRTPFKANFIGLAANMVLDPLLIFGFGPVPRMEAAGAAIATVTAQMIVTAVFVGAARKDFGFFGQVHLLSRTPWDYLNTMMRLGMPSAAQNLLYAGISMVLTRFVASWGDLGVAAQRVGSQVESISWMTADGFAAAINSFVGQNYGGKQYKRVKHGYFIATGVMFVWGIICSLVLIFLGEPIFRLFINEPDIVPIGVSYLTVLGFSQMFMCIELTTVGALSGMGKTFLCSVISIVFTSSRIPLAMILSRTALGLDGIWWAVSISSIVKGIIFFITFLTVSRKLTEGTRR</sequence>
<keyword evidence="9 13" id="KW-1133">Transmembrane helix</keyword>
<feature type="transmembrane region" description="Helical" evidence="13">
    <location>
        <begin position="361"/>
        <end position="382"/>
    </location>
</feature>
<evidence type="ECO:0000256" key="7">
    <source>
        <dbReference type="ARBA" id="ARBA00022475"/>
    </source>
</evidence>
<dbReference type="OrthoDB" id="9776324at2"/>
<dbReference type="PANTHER" id="PTHR43298">
    <property type="entry name" value="MULTIDRUG RESISTANCE PROTEIN NORM-RELATED"/>
    <property type="match status" value="1"/>
</dbReference>
<organism evidence="14 15">
    <name type="scientific">Hungatella hathewayi WAL-18680</name>
    <dbReference type="NCBI Taxonomy" id="742737"/>
    <lineage>
        <taxon>Bacteria</taxon>
        <taxon>Bacillati</taxon>
        <taxon>Bacillota</taxon>
        <taxon>Clostridia</taxon>
        <taxon>Lachnospirales</taxon>
        <taxon>Lachnospiraceae</taxon>
        <taxon>Hungatella</taxon>
    </lineage>
</organism>
<feature type="transmembrane region" description="Helical" evidence="13">
    <location>
        <begin position="389"/>
        <end position="407"/>
    </location>
</feature>
<feature type="transmembrane region" description="Helical" evidence="13">
    <location>
        <begin position="419"/>
        <end position="441"/>
    </location>
</feature>
<evidence type="ECO:0000256" key="5">
    <source>
        <dbReference type="ARBA" id="ARBA00022448"/>
    </source>
</evidence>
<evidence type="ECO:0000256" key="12">
    <source>
        <dbReference type="ARBA" id="ARBA00031636"/>
    </source>
</evidence>
<evidence type="ECO:0000256" key="4">
    <source>
        <dbReference type="ARBA" id="ARBA00020268"/>
    </source>
</evidence>
<dbReference type="PIRSF" id="PIRSF006603">
    <property type="entry name" value="DinF"/>
    <property type="match status" value="1"/>
</dbReference>
<keyword evidence="8 13" id="KW-0812">Transmembrane</keyword>
<evidence type="ECO:0000256" key="1">
    <source>
        <dbReference type="ARBA" id="ARBA00003408"/>
    </source>
</evidence>
<evidence type="ECO:0000256" key="8">
    <source>
        <dbReference type="ARBA" id="ARBA00022692"/>
    </source>
</evidence>
<feature type="transmembrane region" description="Helical" evidence="13">
    <location>
        <begin position="135"/>
        <end position="159"/>
    </location>
</feature>
<name>G5IHW5_9FIRM</name>
<feature type="transmembrane region" description="Helical" evidence="13">
    <location>
        <begin position="319"/>
        <end position="341"/>
    </location>
</feature>
<dbReference type="InterPro" id="IPR002528">
    <property type="entry name" value="MATE_fam"/>
</dbReference>
<evidence type="ECO:0000256" key="3">
    <source>
        <dbReference type="ARBA" id="ARBA00010199"/>
    </source>
</evidence>
<feature type="transmembrane region" description="Helical" evidence="13">
    <location>
        <begin position="197"/>
        <end position="217"/>
    </location>
</feature>
<dbReference type="InterPro" id="IPR050222">
    <property type="entry name" value="MATE_MdtK"/>
</dbReference>
<dbReference type="EMBL" id="ADLN01000081">
    <property type="protein sequence ID" value="EHI58976.1"/>
    <property type="molecule type" value="Genomic_DNA"/>
</dbReference>
<evidence type="ECO:0000256" key="2">
    <source>
        <dbReference type="ARBA" id="ARBA00004651"/>
    </source>
</evidence>
<keyword evidence="5" id="KW-0813">Transport</keyword>
<keyword evidence="6" id="KW-0050">Antiport</keyword>
<keyword evidence="7" id="KW-1003">Cell membrane</keyword>
<evidence type="ECO:0000256" key="10">
    <source>
        <dbReference type="ARBA" id="ARBA00023065"/>
    </source>
</evidence>
<proteinExistence type="inferred from homology"/>
<dbReference type="HOGENOM" id="CLU_012893_5_0_9"/>
<dbReference type="AlphaFoldDB" id="G5IHW5"/>
<keyword evidence="15" id="KW-1185">Reference proteome</keyword>
<dbReference type="NCBIfam" id="TIGR00797">
    <property type="entry name" value="matE"/>
    <property type="match status" value="1"/>
</dbReference>
<comment type="subcellular location">
    <subcellularLocation>
        <location evidence="2">Cell membrane</location>
        <topology evidence="2">Multi-pass membrane protein</topology>
    </subcellularLocation>
</comment>